<dbReference type="InterPro" id="IPR017907">
    <property type="entry name" value="Znf_RING_CS"/>
</dbReference>
<feature type="region of interest" description="Disordered" evidence="19">
    <location>
        <begin position="272"/>
        <end position="342"/>
    </location>
</feature>
<keyword evidence="12" id="KW-0833">Ubl conjugation pathway</keyword>
<keyword evidence="8" id="KW-0808">Transferase</keyword>
<evidence type="ECO:0000259" key="20">
    <source>
        <dbReference type="PROSITE" id="PS50006"/>
    </source>
</evidence>
<dbReference type="GO" id="GO:0061630">
    <property type="term" value="F:ubiquitin protein ligase activity"/>
    <property type="evidence" value="ECO:0007669"/>
    <property type="project" value="UniProtKB-EC"/>
</dbReference>
<comment type="similarity">
    <text evidence="4">Belongs to the CHFR family.</text>
</comment>
<evidence type="ECO:0000256" key="16">
    <source>
        <dbReference type="ARBA" id="ARBA00029800"/>
    </source>
</evidence>
<evidence type="ECO:0000256" key="3">
    <source>
        <dbReference type="ARBA" id="ARBA00004906"/>
    </source>
</evidence>
<evidence type="ECO:0000256" key="5">
    <source>
        <dbReference type="ARBA" id="ARBA00012483"/>
    </source>
</evidence>
<feature type="domain" description="FHA" evidence="20">
    <location>
        <begin position="24"/>
        <end position="73"/>
    </location>
</feature>
<comment type="catalytic activity">
    <reaction evidence="1">
        <text>S-ubiquitinyl-[E2 ubiquitin-conjugating enzyme]-L-cysteine + [acceptor protein]-L-lysine = [E2 ubiquitin-conjugating enzyme]-L-cysteine + N(6)-ubiquitinyl-[acceptor protein]-L-lysine.</text>
        <dbReference type="EC" id="2.3.2.27"/>
    </reaction>
</comment>
<dbReference type="SMART" id="SM00184">
    <property type="entry name" value="RING"/>
    <property type="match status" value="1"/>
</dbReference>
<feature type="compositionally biased region" description="Polar residues" evidence="19">
    <location>
        <begin position="128"/>
        <end position="140"/>
    </location>
</feature>
<dbReference type="Proteomes" id="UP000677228">
    <property type="component" value="Unassembled WGS sequence"/>
</dbReference>
<sequence>MSATLYRLINVTDHSVISVSRDQYKVGRANGNDFSIPNNRYLSSTHCVFEYEDGQLYVKDLSTNGTLLNKNRKLPKNERVRVKSGDSIQIVYRKDDPQFIDTGEASSNGDSLNITQLTNNDTPKRENSQSPTQTDTQYASYPSIPYFSQKSDDIKENDPQPAALVPATTTITAINNEKKSNDVEPKPVNGPEFAMAPGEEMEEVLTCACCQEIMQNPLSLEPCLHTFCADCYQSWEAIQRTCPQCRQKVIGKKKNFLVNNMIEIYLKSFPHKRPEPKPVENIDSNNKNNQVGSDGFYLDHAHFGREDEDDEEMDDEDDEGMDDEDDMDEDEEEDDDDDDMGLAAPVGHPVFPPYMMHQAPPAQFRCRQCAPNILQGPTAATATFQCAPGQNHILCQCCIQPMPDRRGEQNIHQQCTICHQSYCNMYWKCNRANCHGCLNKLRNCNFAPQHLTDLVNNNPVETKILQTYIASNHMSTKDLFISCCDNLDQKLFHCTGIDPNSAVPSEKVVCYQCGLKMFKELAYQFRFNMNRADIQPANMREREDCHWGHNCRTQYSKPYHAQKYNHCCEQLRFQ</sequence>
<evidence type="ECO:0000256" key="11">
    <source>
        <dbReference type="ARBA" id="ARBA00022776"/>
    </source>
</evidence>
<evidence type="ECO:0000256" key="8">
    <source>
        <dbReference type="ARBA" id="ARBA00022679"/>
    </source>
</evidence>
<dbReference type="Proteomes" id="UP000681722">
    <property type="component" value="Unassembled WGS sequence"/>
</dbReference>
<dbReference type="EMBL" id="CAJNOQ010000063">
    <property type="protein sequence ID" value="CAF0750057.1"/>
    <property type="molecule type" value="Genomic_DNA"/>
</dbReference>
<dbReference type="OrthoDB" id="1305878at2759"/>
<dbReference type="InterPro" id="IPR000253">
    <property type="entry name" value="FHA_dom"/>
</dbReference>
<keyword evidence="9" id="KW-0479">Metal-binding</keyword>
<protein>
    <recommendedName>
        <fullName evidence="6">E3 ubiquitin-protein ligase CHFR</fullName>
        <ecNumber evidence="5">2.3.2.27</ecNumber>
    </recommendedName>
    <alternativeName>
        <fullName evidence="17">Checkpoint with forkhead and RING finger domains protein</fullName>
    </alternativeName>
    <alternativeName>
        <fullName evidence="16">RING-type E3 ubiquitin transferase CHFR</fullName>
    </alternativeName>
</protein>
<dbReference type="Proteomes" id="UP000663829">
    <property type="component" value="Unassembled WGS sequence"/>
</dbReference>
<dbReference type="PANTHER" id="PTHR16079:SF4">
    <property type="entry name" value="E3 UBIQUITIN-PROTEIN LIGASE CHFR"/>
    <property type="match status" value="1"/>
</dbReference>
<dbReference type="Pfam" id="PF00097">
    <property type="entry name" value="zf-C3HC4"/>
    <property type="match status" value="1"/>
</dbReference>
<evidence type="ECO:0000313" key="22">
    <source>
        <dbReference type="EMBL" id="CAF0730249.1"/>
    </source>
</evidence>
<keyword evidence="14" id="KW-0539">Nucleus</keyword>
<dbReference type="Gene3D" id="3.30.40.10">
    <property type="entry name" value="Zinc/RING finger domain, C3HC4 (zinc finger)"/>
    <property type="match status" value="1"/>
</dbReference>
<evidence type="ECO:0000256" key="4">
    <source>
        <dbReference type="ARBA" id="ARBA00005797"/>
    </source>
</evidence>
<dbReference type="PROSITE" id="PS50006">
    <property type="entry name" value="FHA_DOMAIN"/>
    <property type="match status" value="1"/>
</dbReference>
<dbReference type="GO" id="GO:0008270">
    <property type="term" value="F:zinc ion binding"/>
    <property type="evidence" value="ECO:0007669"/>
    <property type="project" value="UniProtKB-KW"/>
</dbReference>
<dbReference type="EMBL" id="CAJOBC010000063">
    <property type="protein sequence ID" value="CAF3529423.1"/>
    <property type="molecule type" value="Genomic_DNA"/>
</dbReference>
<evidence type="ECO:0000256" key="12">
    <source>
        <dbReference type="ARBA" id="ARBA00022786"/>
    </source>
</evidence>
<dbReference type="Proteomes" id="UP000682733">
    <property type="component" value="Unassembled WGS sequence"/>
</dbReference>
<evidence type="ECO:0000256" key="14">
    <source>
        <dbReference type="ARBA" id="ARBA00023242"/>
    </source>
</evidence>
<dbReference type="SUPFAM" id="SSF49879">
    <property type="entry name" value="SMAD/FHA domain"/>
    <property type="match status" value="1"/>
</dbReference>
<keyword evidence="10 18" id="KW-0863">Zinc-finger</keyword>
<dbReference type="EMBL" id="CAJNOK010000114">
    <property type="protein sequence ID" value="CAF0730249.1"/>
    <property type="molecule type" value="Genomic_DNA"/>
</dbReference>
<evidence type="ECO:0000256" key="18">
    <source>
        <dbReference type="PROSITE-ProRule" id="PRU00175"/>
    </source>
</evidence>
<dbReference type="PANTHER" id="PTHR16079">
    <property type="entry name" value="UBIQUITIN LIGASE PROTEIN CHFR"/>
    <property type="match status" value="1"/>
</dbReference>
<evidence type="ECO:0000256" key="19">
    <source>
        <dbReference type="SAM" id="MobiDB-lite"/>
    </source>
</evidence>
<evidence type="ECO:0000256" key="17">
    <source>
        <dbReference type="ARBA" id="ARBA00031332"/>
    </source>
</evidence>
<dbReference type="Gene3D" id="3.30.40.140">
    <property type="match status" value="1"/>
</dbReference>
<keyword evidence="13" id="KW-0862">Zinc</keyword>
<evidence type="ECO:0000256" key="6">
    <source>
        <dbReference type="ARBA" id="ARBA00017908"/>
    </source>
</evidence>
<dbReference type="SMART" id="SM00240">
    <property type="entry name" value="FHA"/>
    <property type="match status" value="1"/>
</dbReference>
<evidence type="ECO:0000259" key="21">
    <source>
        <dbReference type="PROSITE" id="PS50089"/>
    </source>
</evidence>
<dbReference type="EC" id="2.3.2.27" evidence="5"/>
<dbReference type="PROSITE" id="PS50089">
    <property type="entry name" value="ZF_RING_2"/>
    <property type="match status" value="1"/>
</dbReference>
<feature type="compositionally biased region" description="Acidic residues" evidence="19">
    <location>
        <begin position="306"/>
        <end position="340"/>
    </location>
</feature>
<evidence type="ECO:0000256" key="1">
    <source>
        <dbReference type="ARBA" id="ARBA00000900"/>
    </source>
</evidence>
<feature type="domain" description="RING-type" evidence="21">
    <location>
        <begin position="207"/>
        <end position="246"/>
    </location>
</feature>
<evidence type="ECO:0000256" key="9">
    <source>
        <dbReference type="ARBA" id="ARBA00022723"/>
    </source>
</evidence>
<dbReference type="GO" id="GO:0016605">
    <property type="term" value="C:PML body"/>
    <property type="evidence" value="ECO:0007669"/>
    <property type="project" value="UniProtKB-SubCell"/>
</dbReference>
<proteinExistence type="inferred from homology"/>
<evidence type="ECO:0000256" key="7">
    <source>
        <dbReference type="ARBA" id="ARBA00022618"/>
    </source>
</evidence>
<evidence type="ECO:0000256" key="13">
    <source>
        <dbReference type="ARBA" id="ARBA00022833"/>
    </source>
</evidence>
<comment type="subcellular location">
    <subcellularLocation>
        <location evidence="2">Nucleus</location>
        <location evidence="2">PML body</location>
    </subcellularLocation>
</comment>
<dbReference type="InterPro" id="IPR052256">
    <property type="entry name" value="E3_ubiquitin-ligase_CHFR"/>
</dbReference>
<keyword evidence="26" id="KW-1185">Reference proteome</keyword>
<dbReference type="PROSITE" id="PS00518">
    <property type="entry name" value="ZF_RING_1"/>
    <property type="match status" value="1"/>
</dbReference>
<evidence type="ECO:0000256" key="15">
    <source>
        <dbReference type="ARBA" id="ARBA00023306"/>
    </source>
</evidence>
<dbReference type="Pfam" id="PF00498">
    <property type="entry name" value="FHA"/>
    <property type="match status" value="1"/>
</dbReference>
<evidence type="ECO:0000256" key="10">
    <source>
        <dbReference type="ARBA" id="ARBA00022771"/>
    </source>
</evidence>
<evidence type="ECO:0000313" key="25">
    <source>
        <dbReference type="EMBL" id="CAF3529423.1"/>
    </source>
</evidence>
<feature type="compositionally biased region" description="Polar residues" evidence="19">
    <location>
        <begin position="282"/>
        <end position="292"/>
    </location>
</feature>
<feature type="region of interest" description="Disordered" evidence="19">
    <location>
        <begin position="99"/>
        <end position="141"/>
    </location>
</feature>
<name>A0A813P985_9BILA</name>
<dbReference type="AlphaFoldDB" id="A0A813P985"/>
<dbReference type="InterPro" id="IPR018957">
    <property type="entry name" value="Znf_C3HC4_RING-type"/>
</dbReference>
<comment type="caution">
    <text evidence="23">The sequence shown here is derived from an EMBL/GenBank/DDBJ whole genome shotgun (WGS) entry which is preliminary data.</text>
</comment>
<dbReference type="InterPro" id="IPR013083">
    <property type="entry name" value="Znf_RING/FYVE/PHD"/>
</dbReference>
<dbReference type="Pfam" id="PF17979">
    <property type="entry name" value="zf-CRD"/>
    <property type="match status" value="1"/>
</dbReference>
<evidence type="ECO:0000313" key="26">
    <source>
        <dbReference type="Proteomes" id="UP000663829"/>
    </source>
</evidence>
<dbReference type="GO" id="GO:0016567">
    <property type="term" value="P:protein ubiquitination"/>
    <property type="evidence" value="ECO:0007669"/>
    <property type="project" value="UniProtKB-UniPathway"/>
</dbReference>
<evidence type="ECO:0000313" key="23">
    <source>
        <dbReference type="EMBL" id="CAF0750057.1"/>
    </source>
</evidence>
<dbReference type="SUPFAM" id="SSF57850">
    <property type="entry name" value="RING/U-box"/>
    <property type="match status" value="1"/>
</dbReference>
<comment type="pathway">
    <text evidence="3">Protein modification; protein ubiquitination.</text>
</comment>
<dbReference type="InterPro" id="IPR001841">
    <property type="entry name" value="Znf_RING"/>
</dbReference>
<dbReference type="GO" id="GO:0051301">
    <property type="term" value="P:cell division"/>
    <property type="evidence" value="ECO:0007669"/>
    <property type="project" value="UniProtKB-KW"/>
</dbReference>
<accession>A0A813P985</accession>
<keyword evidence="15" id="KW-0131">Cell cycle</keyword>
<evidence type="ECO:0000256" key="2">
    <source>
        <dbReference type="ARBA" id="ARBA00004322"/>
    </source>
</evidence>
<dbReference type="EMBL" id="CAJOBA010000114">
    <property type="protein sequence ID" value="CAF3505334.1"/>
    <property type="molecule type" value="Genomic_DNA"/>
</dbReference>
<organism evidence="23 26">
    <name type="scientific">Didymodactylos carnosus</name>
    <dbReference type="NCBI Taxonomy" id="1234261"/>
    <lineage>
        <taxon>Eukaryota</taxon>
        <taxon>Metazoa</taxon>
        <taxon>Spiralia</taxon>
        <taxon>Gnathifera</taxon>
        <taxon>Rotifera</taxon>
        <taxon>Eurotatoria</taxon>
        <taxon>Bdelloidea</taxon>
        <taxon>Philodinida</taxon>
        <taxon>Philodinidae</taxon>
        <taxon>Didymodactylos</taxon>
    </lineage>
</organism>
<gene>
    <name evidence="23" type="ORF">GPM918_LOCUS775</name>
    <name evidence="22" type="ORF">OVA965_LOCUS745</name>
    <name evidence="25" type="ORF">SRO942_LOCUS776</name>
    <name evidence="24" type="ORF">TMI583_LOCUS745</name>
</gene>
<dbReference type="InterPro" id="IPR008984">
    <property type="entry name" value="SMAD_FHA_dom_sf"/>
</dbReference>
<dbReference type="UniPathway" id="UPA00143"/>
<reference evidence="23" key="1">
    <citation type="submission" date="2021-02" db="EMBL/GenBank/DDBJ databases">
        <authorList>
            <person name="Nowell W R."/>
        </authorList>
    </citation>
    <scope>NUCLEOTIDE SEQUENCE</scope>
</reference>
<dbReference type="InterPro" id="IPR040909">
    <property type="entry name" value="CHFR_Znf-CRD"/>
</dbReference>
<dbReference type="GO" id="GO:0006511">
    <property type="term" value="P:ubiquitin-dependent protein catabolic process"/>
    <property type="evidence" value="ECO:0007669"/>
    <property type="project" value="TreeGrafter"/>
</dbReference>
<evidence type="ECO:0000313" key="24">
    <source>
        <dbReference type="EMBL" id="CAF3505334.1"/>
    </source>
</evidence>
<keyword evidence="11" id="KW-0498">Mitosis</keyword>
<keyword evidence="7" id="KW-0132">Cell division</keyword>
<dbReference type="Gene3D" id="2.60.200.20">
    <property type="match status" value="1"/>
</dbReference>
<feature type="compositionally biased region" description="Polar residues" evidence="19">
    <location>
        <begin position="104"/>
        <end position="121"/>
    </location>
</feature>